<dbReference type="InterPro" id="IPR036812">
    <property type="entry name" value="NAD(P)_OxRdtase_dom_sf"/>
</dbReference>
<evidence type="ECO:0000256" key="1">
    <source>
        <dbReference type="ARBA" id="ARBA00007905"/>
    </source>
</evidence>
<dbReference type="RefSeq" id="WP_012245355.1">
    <property type="nucleotide sequence ID" value="NC_010168.1"/>
</dbReference>
<dbReference type="InterPro" id="IPR023210">
    <property type="entry name" value="NADP_OxRdtase_dom"/>
</dbReference>
<evidence type="ECO:0000313" key="8">
    <source>
        <dbReference type="EMBL" id="ABY23685.1"/>
    </source>
</evidence>
<dbReference type="EMBL" id="CP000910">
    <property type="protein sequence ID" value="ABY23685.1"/>
    <property type="molecule type" value="Genomic_DNA"/>
</dbReference>
<keyword evidence="9" id="KW-1185">Reference proteome</keyword>
<dbReference type="PROSITE" id="PS00062">
    <property type="entry name" value="ALDOKETO_REDUCTASE_2"/>
    <property type="match status" value="1"/>
</dbReference>
<proteinExistence type="inferred from homology"/>
<dbReference type="eggNOG" id="COG0656">
    <property type="taxonomic scope" value="Bacteria"/>
</dbReference>
<feature type="domain" description="NADP-dependent oxidoreductase" evidence="7">
    <location>
        <begin position="26"/>
        <end position="266"/>
    </location>
</feature>
<feature type="active site" description="Proton donor" evidence="4">
    <location>
        <position position="53"/>
    </location>
</feature>
<dbReference type="SMR" id="A9WS97"/>
<dbReference type="PANTHER" id="PTHR43827">
    <property type="entry name" value="2,5-DIKETO-D-GLUCONIC ACID REDUCTASE"/>
    <property type="match status" value="1"/>
</dbReference>
<dbReference type="PIRSF" id="PIRSF000097">
    <property type="entry name" value="AKR"/>
    <property type="match status" value="1"/>
</dbReference>
<accession>A9WS97</accession>
<dbReference type="InterPro" id="IPR018170">
    <property type="entry name" value="Aldo/ket_reductase_CS"/>
</dbReference>
<reference evidence="9" key="1">
    <citation type="journal article" date="2008" name="J. Bacteriol.">
        <title>Genome sequence of the fish pathogen Renibacterium salmoninarum suggests reductive evolution away from an environmental Arthrobacter ancestor.</title>
        <authorList>
            <person name="Wiens G.D."/>
            <person name="Rockey D.D."/>
            <person name="Wu Z."/>
            <person name="Chang J."/>
            <person name="Levy R."/>
            <person name="Crane S."/>
            <person name="Chen D.S."/>
            <person name="Capri G.R."/>
            <person name="Burnett J.R."/>
            <person name="Sudheesh P.S."/>
            <person name="Schipma M.J."/>
            <person name="Burd H."/>
            <person name="Bhattacharyya A."/>
            <person name="Rhodes L.D."/>
            <person name="Kaul R."/>
            <person name="Strom M.S."/>
        </authorList>
    </citation>
    <scope>NUCLEOTIDE SEQUENCE [LARGE SCALE GENOMIC DNA]</scope>
    <source>
        <strain evidence="9">ATCC 33209 / DSM 20767 / JCM 11484 / NBRC 15589 / NCIMB 2235</strain>
    </source>
</reference>
<dbReference type="PANTHER" id="PTHR43827:SF3">
    <property type="entry name" value="NADP-DEPENDENT OXIDOREDUCTASE DOMAIN-CONTAINING PROTEIN"/>
    <property type="match status" value="1"/>
</dbReference>
<dbReference type="Proteomes" id="UP000002007">
    <property type="component" value="Chromosome"/>
</dbReference>
<dbReference type="InterPro" id="IPR020471">
    <property type="entry name" value="AKR"/>
</dbReference>
<dbReference type="EC" id="1.1.1.274" evidence="8"/>
<dbReference type="PRINTS" id="PR00069">
    <property type="entry name" value="ALDKETRDTASE"/>
</dbReference>
<feature type="binding site" evidence="5">
    <location>
        <position position="115"/>
    </location>
    <ligand>
        <name>substrate</name>
    </ligand>
</feature>
<organism evidence="8 9">
    <name type="scientific">Renibacterium salmoninarum (strain ATCC 33209 / DSM 20767 / JCM 11484 / NBRC 15589 / NCIMB 2235)</name>
    <dbReference type="NCBI Taxonomy" id="288705"/>
    <lineage>
        <taxon>Bacteria</taxon>
        <taxon>Bacillati</taxon>
        <taxon>Actinomycetota</taxon>
        <taxon>Actinomycetes</taxon>
        <taxon>Micrococcales</taxon>
        <taxon>Micrococcaceae</taxon>
        <taxon>Renibacterium</taxon>
    </lineage>
</organism>
<dbReference type="KEGG" id="rsa:RSal33209_1952"/>
<sequence>MPHQIPTTVSLNSSATMPLQGFGLYKVPAEEAERLTRLAIKAGYRLIDTAAFYGNEEAVGAGIRAAIADGLVSREELFVTSKLWNDQHGYDSALQGFSESLQRLGLDYLDLFLIHWPSPAQNRYLETWRAFETMARNGQARSIGVSNFLPEHLERLLDSAETIPAVNQVELHPWMQQGPLRAFHAQHGIVTQAWSPLARGKALNDVALLSLAESAGLTVAQLILSWLRDLNISAIPKASSAERIAANFDLPEPRLSPQLLAKMAQLDRFERVGPDPRTVS</sequence>
<evidence type="ECO:0000256" key="4">
    <source>
        <dbReference type="PIRSR" id="PIRSR000097-1"/>
    </source>
</evidence>
<gene>
    <name evidence="8" type="ordered locus">RSal33209_1952</name>
</gene>
<evidence type="ECO:0000259" key="7">
    <source>
        <dbReference type="Pfam" id="PF00248"/>
    </source>
</evidence>
<protein>
    <submittedName>
        <fullName evidence="8">2,5-diketo-D-gluconic acid reductase</fullName>
        <ecNumber evidence="8">1.1.1.274</ecNumber>
    </submittedName>
</protein>
<dbReference type="Gene3D" id="3.20.20.100">
    <property type="entry name" value="NADP-dependent oxidoreductase domain"/>
    <property type="match status" value="1"/>
</dbReference>
<dbReference type="FunFam" id="3.20.20.100:FF:000002">
    <property type="entry name" value="2,5-diketo-D-gluconic acid reductase A"/>
    <property type="match status" value="1"/>
</dbReference>
<dbReference type="SUPFAM" id="SSF51430">
    <property type="entry name" value="NAD(P)-linked oxidoreductase"/>
    <property type="match status" value="1"/>
</dbReference>
<evidence type="ECO:0000256" key="2">
    <source>
        <dbReference type="ARBA" id="ARBA00022857"/>
    </source>
</evidence>
<dbReference type="GO" id="GO:0050580">
    <property type="term" value="F:2,5-didehydrogluconate reductase activity"/>
    <property type="evidence" value="ECO:0007669"/>
    <property type="project" value="UniProtKB-EC"/>
</dbReference>
<keyword evidence="2" id="KW-0521">NADP</keyword>
<name>A9WS97_RENSM</name>
<keyword evidence="3 8" id="KW-0560">Oxidoreductase</keyword>
<evidence type="ECO:0000256" key="3">
    <source>
        <dbReference type="ARBA" id="ARBA00023002"/>
    </source>
</evidence>
<feature type="site" description="Lowers pKa of active site Tyr" evidence="6">
    <location>
        <position position="82"/>
    </location>
</feature>
<dbReference type="HOGENOM" id="CLU_023205_0_1_11"/>
<dbReference type="Pfam" id="PF00248">
    <property type="entry name" value="Aldo_ket_red"/>
    <property type="match status" value="1"/>
</dbReference>
<dbReference type="PROSITE" id="PS00798">
    <property type="entry name" value="ALDOKETO_REDUCTASE_1"/>
    <property type="match status" value="1"/>
</dbReference>
<dbReference type="AlphaFoldDB" id="A9WS97"/>
<evidence type="ECO:0000313" key="9">
    <source>
        <dbReference type="Proteomes" id="UP000002007"/>
    </source>
</evidence>
<evidence type="ECO:0000256" key="6">
    <source>
        <dbReference type="PIRSR" id="PIRSR000097-3"/>
    </source>
</evidence>
<dbReference type="STRING" id="288705.RSal33209_1952"/>
<comment type="similarity">
    <text evidence="1">Belongs to the aldo/keto reductase family.</text>
</comment>
<evidence type="ECO:0000256" key="5">
    <source>
        <dbReference type="PIRSR" id="PIRSR000097-2"/>
    </source>
</evidence>